<dbReference type="PhylomeDB" id="A0A0A2JJJ9"/>
<dbReference type="InterPro" id="IPR000073">
    <property type="entry name" value="AB_hydrolase_1"/>
</dbReference>
<dbReference type="GO" id="GO:0072330">
    <property type="term" value="P:monocarboxylic acid biosynthetic process"/>
    <property type="evidence" value="ECO:0007669"/>
    <property type="project" value="UniProtKB-ARBA"/>
</dbReference>
<dbReference type="STRING" id="27334.A0A0A2JJJ9"/>
<dbReference type="PRINTS" id="PR00111">
    <property type="entry name" value="ABHYDROLASE"/>
</dbReference>
<dbReference type="InterPro" id="IPR050266">
    <property type="entry name" value="AB_hydrolase_sf"/>
</dbReference>
<organism evidence="3 4">
    <name type="scientific">Penicillium expansum</name>
    <name type="common">Blue mold rot fungus</name>
    <dbReference type="NCBI Taxonomy" id="27334"/>
    <lineage>
        <taxon>Eukaryota</taxon>
        <taxon>Fungi</taxon>
        <taxon>Dikarya</taxon>
        <taxon>Ascomycota</taxon>
        <taxon>Pezizomycotina</taxon>
        <taxon>Eurotiomycetes</taxon>
        <taxon>Eurotiomycetidae</taxon>
        <taxon>Eurotiales</taxon>
        <taxon>Aspergillaceae</taxon>
        <taxon>Penicillium</taxon>
    </lineage>
</organism>
<dbReference type="GO" id="GO:0016020">
    <property type="term" value="C:membrane"/>
    <property type="evidence" value="ECO:0007669"/>
    <property type="project" value="TreeGrafter"/>
</dbReference>
<dbReference type="HOGENOM" id="CLU_020336_50_3_1"/>
<dbReference type="Proteomes" id="UP000030143">
    <property type="component" value="Unassembled WGS sequence"/>
</dbReference>
<dbReference type="RefSeq" id="XP_016599507.1">
    <property type="nucleotide sequence ID" value="XM_016741336.1"/>
</dbReference>
<dbReference type="Pfam" id="PF00561">
    <property type="entry name" value="Abhydrolase_1"/>
    <property type="match status" value="1"/>
</dbReference>
<accession>A0A0A2JJJ9</accession>
<keyword evidence="4" id="KW-1185">Reference proteome</keyword>
<dbReference type="OrthoDB" id="190201at2759"/>
<dbReference type="SUPFAM" id="SSF53474">
    <property type="entry name" value="alpha/beta-Hydrolases"/>
    <property type="match status" value="1"/>
</dbReference>
<evidence type="ECO:0000313" key="4">
    <source>
        <dbReference type="Proteomes" id="UP000030143"/>
    </source>
</evidence>
<dbReference type="InterPro" id="IPR029058">
    <property type="entry name" value="AB_hydrolase_fold"/>
</dbReference>
<dbReference type="GO" id="GO:0016787">
    <property type="term" value="F:hydrolase activity"/>
    <property type="evidence" value="ECO:0007669"/>
    <property type="project" value="UniProtKB-KW"/>
</dbReference>
<evidence type="ECO:0000259" key="2">
    <source>
        <dbReference type="Pfam" id="PF00561"/>
    </source>
</evidence>
<dbReference type="GeneID" id="27676755"/>
<reference evidence="3 4" key="1">
    <citation type="journal article" date="2015" name="Mol. Plant Microbe Interact.">
        <title>Genome, transcriptome, and functional analyses of Penicillium expansum provide new insights into secondary metabolism and pathogenicity.</title>
        <authorList>
            <person name="Ballester A.R."/>
            <person name="Marcet-Houben M."/>
            <person name="Levin E."/>
            <person name="Sela N."/>
            <person name="Selma-Lazaro C."/>
            <person name="Carmona L."/>
            <person name="Wisniewski M."/>
            <person name="Droby S."/>
            <person name="Gonzalez-Candelas L."/>
            <person name="Gabaldon T."/>
        </authorList>
    </citation>
    <scope>NUCLEOTIDE SEQUENCE [LARGE SCALE GENOMIC DNA]</scope>
    <source>
        <strain evidence="3 4">MD-8</strain>
    </source>
</reference>
<comment type="caution">
    <text evidence="3">The sequence shown here is derived from an EMBL/GenBank/DDBJ whole genome shotgun (WGS) entry which is preliminary data.</text>
</comment>
<protein>
    <submittedName>
        <fullName evidence="3">Alpha/beta hydrolase fold-1</fullName>
    </submittedName>
</protein>
<dbReference type="Gene3D" id="3.40.50.1820">
    <property type="entry name" value="alpha/beta hydrolase"/>
    <property type="match status" value="1"/>
</dbReference>
<dbReference type="EMBL" id="JQFZ01000134">
    <property type="protein sequence ID" value="KGO57910.1"/>
    <property type="molecule type" value="Genomic_DNA"/>
</dbReference>
<evidence type="ECO:0000256" key="1">
    <source>
        <dbReference type="ARBA" id="ARBA00022801"/>
    </source>
</evidence>
<keyword evidence="1 3" id="KW-0378">Hydrolase</keyword>
<sequence>MSIIIPIAGVDVFVEIDGDGPHMIMTHGLGASTNVFYPLMEIFSKTHTVVRIDWPGHGHSSLSNTVEKVTMPLLVTILESVMNHLTISTAILVGHSAGGIVSMMVAARNPDRVDALFVLGAGRTRAVDRLSKSFTQQLSRAARSKGLHWHVDERVDYNIPSGTVGLSRALLRAITSRTDPEGYAQMCDALCDDTHVDPDYSSIICPVCVIGGLEDNISPVHVTDELVELMTTSVKTPSRYVLNTGHMMIIEDVNGTALAIDDVLKQLP</sequence>
<name>A0A0A2JJJ9_PENEN</name>
<evidence type="ECO:0000313" key="3">
    <source>
        <dbReference type="EMBL" id="KGO57910.1"/>
    </source>
</evidence>
<feature type="domain" description="AB hydrolase-1" evidence="2">
    <location>
        <begin position="21"/>
        <end position="128"/>
    </location>
</feature>
<dbReference type="AlphaFoldDB" id="A0A0A2JJJ9"/>
<gene>
    <name evidence="3" type="ORF">PEX2_040610</name>
</gene>
<dbReference type="PANTHER" id="PTHR43798">
    <property type="entry name" value="MONOACYLGLYCEROL LIPASE"/>
    <property type="match status" value="1"/>
</dbReference>
<dbReference type="VEuPathDB" id="FungiDB:PEXP_019220"/>
<proteinExistence type="predicted"/>
<dbReference type="GO" id="GO:0017000">
    <property type="term" value="P:antibiotic biosynthetic process"/>
    <property type="evidence" value="ECO:0007669"/>
    <property type="project" value="UniProtKB-ARBA"/>
</dbReference>
<dbReference type="PANTHER" id="PTHR43798:SF31">
    <property type="entry name" value="AB HYDROLASE SUPERFAMILY PROTEIN YCLE"/>
    <property type="match status" value="1"/>
</dbReference>